<reference evidence="1" key="2">
    <citation type="submission" date="2020-09" db="EMBL/GenBank/DDBJ databases">
        <authorList>
            <person name="Sun Q."/>
            <person name="Ohkuma M."/>
        </authorList>
    </citation>
    <scope>NUCLEOTIDE SEQUENCE</scope>
    <source>
        <strain evidence="1">JCM 19831</strain>
    </source>
</reference>
<dbReference type="AlphaFoldDB" id="A0A917U3Q8"/>
<evidence type="ECO:0000313" key="2">
    <source>
        <dbReference type="Proteomes" id="UP000642070"/>
    </source>
</evidence>
<organism evidence="1 2">
    <name type="scientific">Dactylosporangium sucinum</name>
    <dbReference type="NCBI Taxonomy" id="1424081"/>
    <lineage>
        <taxon>Bacteria</taxon>
        <taxon>Bacillati</taxon>
        <taxon>Actinomycetota</taxon>
        <taxon>Actinomycetes</taxon>
        <taxon>Micromonosporales</taxon>
        <taxon>Micromonosporaceae</taxon>
        <taxon>Dactylosporangium</taxon>
    </lineage>
</organism>
<dbReference type="EMBL" id="BMPI01000035">
    <property type="protein sequence ID" value="GGM52922.1"/>
    <property type="molecule type" value="Genomic_DNA"/>
</dbReference>
<comment type="caution">
    <text evidence="1">The sequence shown here is derived from an EMBL/GenBank/DDBJ whole genome shotgun (WGS) entry which is preliminary data.</text>
</comment>
<accession>A0A917U3Q8</accession>
<dbReference type="Proteomes" id="UP000642070">
    <property type="component" value="Unassembled WGS sequence"/>
</dbReference>
<keyword evidence="2" id="KW-1185">Reference proteome</keyword>
<reference evidence="1" key="1">
    <citation type="journal article" date="2014" name="Int. J. Syst. Evol. Microbiol.">
        <title>Complete genome sequence of Corynebacterium casei LMG S-19264T (=DSM 44701T), isolated from a smear-ripened cheese.</title>
        <authorList>
            <consortium name="US DOE Joint Genome Institute (JGI-PGF)"/>
            <person name="Walter F."/>
            <person name="Albersmeier A."/>
            <person name="Kalinowski J."/>
            <person name="Ruckert C."/>
        </authorList>
    </citation>
    <scope>NUCLEOTIDE SEQUENCE</scope>
    <source>
        <strain evidence="1">JCM 19831</strain>
    </source>
</reference>
<name>A0A917U3Q8_9ACTN</name>
<protein>
    <submittedName>
        <fullName evidence="1">Uncharacterized protein</fullName>
    </submittedName>
</protein>
<evidence type="ECO:0000313" key="1">
    <source>
        <dbReference type="EMBL" id="GGM52922.1"/>
    </source>
</evidence>
<proteinExistence type="predicted"/>
<gene>
    <name evidence="1" type="ORF">GCM10007977_063120</name>
</gene>
<sequence>MGYEWMPGLMAILRDVEPHEIQQALANPHRWPRHATGPHGIPYLAVWARTNNGRPVIVVVRHLGGHDAMIVAARGMTPADIALFEQWEQDHE</sequence>
<dbReference type="RefSeq" id="WP_190253624.1">
    <property type="nucleotide sequence ID" value="NZ_BMPI01000035.1"/>
</dbReference>